<accession>A0A6B0U372</accession>
<keyword evidence="1" id="KW-0472">Membrane</keyword>
<dbReference type="AlphaFoldDB" id="A0A6B0U372"/>
<protein>
    <submittedName>
        <fullName evidence="2">Putative secreted protein</fullName>
    </submittedName>
</protein>
<reference evidence="2" key="1">
    <citation type="submission" date="2019-12" db="EMBL/GenBank/DDBJ databases">
        <title>An insight into the sialome of adult female Ixodes ricinus ticks feeding for 6 days.</title>
        <authorList>
            <person name="Perner J."/>
            <person name="Ribeiro J.M.C."/>
        </authorList>
    </citation>
    <scope>NUCLEOTIDE SEQUENCE</scope>
    <source>
        <strain evidence="2">Semi-engorged</strain>
        <tissue evidence="2">Salivary glands</tissue>
    </source>
</reference>
<evidence type="ECO:0000313" key="2">
    <source>
        <dbReference type="EMBL" id="MXU82766.1"/>
    </source>
</evidence>
<proteinExistence type="predicted"/>
<keyword evidence="1" id="KW-1133">Transmembrane helix</keyword>
<feature type="transmembrane region" description="Helical" evidence="1">
    <location>
        <begin position="48"/>
        <end position="67"/>
    </location>
</feature>
<dbReference type="EMBL" id="GIFC01000683">
    <property type="protein sequence ID" value="MXU82766.1"/>
    <property type="molecule type" value="Transcribed_RNA"/>
</dbReference>
<evidence type="ECO:0000256" key="1">
    <source>
        <dbReference type="SAM" id="Phobius"/>
    </source>
</evidence>
<feature type="transmembrane region" description="Helical" evidence="1">
    <location>
        <begin position="6"/>
        <end position="27"/>
    </location>
</feature>
<organism evidence="2">
    <name type="scientific">Ixodes ricinus</name>
    <name type="common">Common tick</name>
    <name type="synonym">Acarus ricinus</name>
    <dbReference type="NCBI Taxonomy" id="34613"/>
    <lineage>
        <taxon>Eukaryota</taxon>
        <taxon>Metazoa</taxon>
        <taxon>Ecdysozoa</taxon>
        <taxon>Arthropoda</taxon>
        <taxon>Chelicerata</taxon>
        <taxon>Arachnida</taxon>
        <taxon>Acari</taxon>
        <taxon>Parasitiformes</taxon>
        <taxon>Ixodida</taxon>
        <taxon>Ixodoidea</taxon>
        <taxon>Ixodidae</taxon>
        <taxon>Ixodinae</taxon>
        <taxon>Ixodes</taxon>
    </lineage>
</organism>
<name>A0A6B0U372_IXORI</name>
<keyword evidence="1" id="KW-0812">Transmembrane</keyword>
<sequence length="71" mass="7944">MLSFVNTGSWLVFRLVPNTVTFAFCILRRKGASPSGPSSNSWLPKHTALYIMFSIARATMLYLSTVYQTVP</sequence>